<dbReference type="Pfam" id="PF00892">
    <property type="entry name" value="EamA"/>
    <property type="match status" value="1"/>
</dbReference>
<evidence type="ECO:0000259" key="7">
    <source>
        <dbReference type="Pfam" id="PF00892"/>
    </source>
</evidence>
<feature type="transmembrane region" description="Helical" evidence="6">
    <location>
        <begin position="216"/>
        <end position="237"/>
    </location>
</feature>
<reference evidence="8" key="1">
    <citation type="submission" date="2021-01" db="UniProtKB">
        <authorList>
            <consortium name="EnsemblPlants"/>
        </authorList>
    </citation>
    <scope>IDENTIFICATION</scope>
</reference>
<comment type="similarity">
    <text evidence="2">Belongs to the drug/metabolite transporter (DMT) superfamily. Plant drug/metabolite exporter (P-DME) (TC 2.A.7.4) family.</text>
</comment>
<feature type="domain" description="EamA" evidence="7">
    <location>
        <begin position="94"/>
        <end position="227"/>
    </location>
</feature>
<evidence type="ECO:0000313" key="8">
    <source>
        <dbReference type="EnsemblPlants" id="Kaladp0030s0065.1.v1.1"/>
    </source>
</evidence>
<dbReference type="OMA" id="PIASCYV"/>
<dbReference type="InterPro" id="IPR037185">
    <property type="entry name" value="EmrE-like"/>
</dbReference>
<dbReference type="GO" id="GO:0016020">
    <property type="term" value="C:membrane"/>
    <property type="evidence" value="ECO:0007669"/>
    <property type="project" value="UniProtKB-SubCell"/>
</dbReference>
<evidence type="ECO:0000256" key="3">
    <source>
        <dbReference type="ARBA" id="ARBA00022692"/>
    </source>
</evidence>
<dbReference type="PANTHER" id="PTHR22911">
    <property type="entry name" value="ACYL-MALONYL CONDENSING ENZYME-RELATED"/>
    <property type="match status" value="1"/>
</dbReference>
<protein>
    <recommendedName>
        <fullName evidence="7">EamA domain-containing protein</fullName>
    </recommendedName>
</protein>
<dbReference type="PANTHER" id="PTHR22911:SF6">
    <property type="entry name" value="SOLUTE CARRIER FAMILY 35 MEMBER G1"/>
    <property type="match status" value="1"/>
</dbReference>
<feature type="transmembrane region" description="Helical" evidence="6">
    <location>
        <begin position="249"/>
        <end position="268"/>
    </location>
</feature>
<evidence type="ECO:0000256" key="5">
    <source>
        <dbReference type="ARBA" id="ARBA00023136"/>
    </source>
</evidence>
<feature type="transmembrane region" description="Helical" evidence="6">
    <location>
        <begin position="366"/>
        <end position="386"/>
    </location>
</feature>
<feature type="transmembrane region" description="Helical" evidence="6">
    <location>
        <begin position="308"/>
        <end position="329"/>
    </location>
</feature>
<comment type="subcellular location">
    <subcellularLocation>
        <location evidence="1">Membrane</location>
        <topology evidence="1">Multi-pass membrane protein</topology>
    </subcellularLocation>
</comment>
<evidence type="ECO:0000256" key="1">
    <source>
        <dbReference type="ARBA" id="ARBA00004141"/>
    </source>
</evidence>
<feature type="transmembrane region" description="Helical" evidence="6">
    <location>
        <begin position="124"/>
        <end position="142"/>
    </location>
</feature>
<name>A0A7N0ZTC8_KALFE</name>
<feature type="transmembrane region" description="Helical" evidence="6">
    <location>
        <begin position="158"/>
        <end position="178"/>
    </location>
</feature>
<evidence type="ECO:0000256" key="4">
    <source>
        <dbReference type="ARBA" id="ARBA00022989"/>
    </source>
</evidence>
<evidence type="ECO:0000313" key="9">
    <source>
        <dbReference type="Proteomes" id="UP000594263"/>
    </source>
</evidence>
<evidence type="ECO:0000256" key="2">
    <source>
        <dbReference type="ARBA" id="ARBA00007635"/>
    </source>
</evidence>
<keyword evidence="4 6" id="KW-1133">Transmembrane helix</keyword>
<feature type="transmembrane region" description="Helical" evidence="6">
    <location>
        <begin position="93"/>
        <end position="112"/>
    </location>
</feature>
<dbReference type="EnsemblPlants" id="Kaladp0030s0065.1.v1.1">
    <property type="protein sequence ID" value="Kaladp0030s0065.1.v1.1"/>
    <property type="gene ID" value="Kaladp0030s0065.v1.1"/>
</dbReference>
<keyword evidence="5 6" id="KW-0472">Membrane</keyword>
<dbReference type="Gramene" id="Kaladp0030s0065.1.v1.1">
    <property type="protein sequence ID" value="Kaladp0030s0065.1.v1.1"/>
    <property type="gene ID" value="Kaladp0030s0065.v1.1"/>
</dbReference>
<dbReference type="InterPro" id="IPR000620">
    <property type="entry name" value="EamA_dom"/>
</dbReference>
<feature type="transmembrane region" description="Helical" evidence="6">
    <location>
        <begin position="280"/>
        <end position="302"/>
    </location>
</feature>
<organism evidence="8 9">
    <name type="scientific">Kalanchoe fedtschenkoi</name>
    <name type="common">Lavender scallops</name>
    <name type="synonym">South American air plant</name>
    <dbReference type="NCBI Taxonomy" id="63787"/>
    <lineage>
        <taxon>Eukaryota</taxon>
        <taxon>Viridiplantae</taxon>
        <taxon>Streptophyta</taxon>
        <taxon>Embryophyta</taxon>
        <taxon>Tracheophyta</taxon>
        <taxon>Spermatophyta</taxon>
        <taxon>Magnoliopsida</taxon>
        <taxon>eudicotyledons</taxon>
        <taxon>Gunneridae</taxon>
        <taxon>Pentapetalae</taxon>
        <taxon>Saxifragales</taxon>
        <taxon>Crassulaceae</taxon>
        <taxon>Kalanchoe</taxon>
    </lineage>
</organism>
<sequence length="392" mass="42607">MDSAERNDGEENHVVVEMMVASSSSSEIDPPAASGEIRDEITPLLNQSQKPKINIFSISYPRKKPRDQLSRLTEAEISAVSQAAQWAWNGSRYSGIVCVALSSLIYCIMEIISDLFTAQSIPLIETTFARCTIILILSYFWLRRSGQPVLGPTHARSLLFLRAVLGCLSLFSFIYSIQRLPLSQAIFLSFTTPVIASIVARIFMNEKLKISEMGGLGCSFFGLIFLFAPILTTQGGVGSSVYITGSNQTYAVLIGLFSAISGGVNYCLIRAAATSSEQPVTTVFSFGVLATLVGGICTFAFQDIVVPSVYSLLIIITLGVLAFFAEVLLARGFQLEKTSKVANIQFVEVAFSQIWLISSLRLDSSFGRLLGILLILISTCSTMYIGPDKETG</sequence>
<feature type="transmembrane region" description="Helical" evidence="6">
    <location>
        <begin position="184"/>
        <end position="204"/>
    </location>
</feature>
<dbReference type="SUPFAM" id="SSF103481">
    <property type="entry name" value="Multidrug resistance efflux transporter EmrE"/>
    <property type="match status" value="1"/>
</dbReference>
<evidence type="ECO:0000256" key="6">
    <source>
        <dbReference type="SAM" id="Phobius"/>
    </source>
</evidence>
<dbReference type="AlphaFoldDB" id="A0A7N0ZTC8"/>
<keyword evidence="3 6" id="KW-0812">Transmembrane</keyword>
<proteinExistence type="inferred from homology"/>
<keyword evidence="9" id="KW-1185">Reference proteome</keyword>
<dbReference type="Proteomes" id="UP000594263">
    <property type="component" value="Unplaced"/>
</dbReference>
<accession>A0A7N0ZTC8</accession>